<proteinExistence type="predicted"/>
<dbReference type="AlphaFoldDB" id="A0AAV7PSC0"/>
<evidence type="ECO:0000313" key="2">
    <source>
        <dbReference type="EMBL" id="KAJ1131166.1"/>
    </source>
</evidence>
<keyword evidence="3" id="KW-1185">Reference proteome</keyword>
<sequence>MGEPARLAAVTHFPTRMRSGRRAREASKARTYVESLQSIDRRPEGKLYKLQSLREACKVLGTSVPKEEEAPLRQQMQGAPICHRRRNS</sequence>
<reference evidence="2" key="1">
    <citation type="journal article" date="2022" name="bioRxiv">
        <title>Sequencing and chromosome-scale assembly of the giantPleurodeles waltlgenome.</title>
        <authorList>
            <person name="Brown T."/>
            <person name="Elewa A."/>
            <person name="Iarovenko S."/>
            <person name="Subramanian E."/>
            <person name="Araus A.J."/>
            <person name="Petzold A."/>
            <person name="Susuki M."/>
            <person name="Suzuki K.-i.T."/>
            <person name="Hayashi T."/>
            <person name="Toyoda A."/>
            <person name="Oliveira C."/>
            <person name="Osipova E."/>
            <person name="Leigh N.D."/>
            <person name="Simon A."/>
            <person name="Yun M.H."/>
        </authorList>
    </citation>
    <scope>NUCLEOTIDE SEQUENCE</scope>
    <source>
        <strain evidence="2">20211129_DDA</strain>
        <tissue evidence="2">Liver</tissue>
    </source>
</reference>
<accession>A0AAV7PSC0</accession>
<gene>
    <name evidence="2" type="ORF">NDU88_009507</name>
</gene>
<evidence type="ECO:0000313" key="3">
    <source>
        <dbReference type="Proteomes" id="UP001066276"/>
    </source>
</evidence>
<comment type="caution">
    <text evidence="2">The sequence shown here is derived from an EMBL/GenBank/DDBJ whole genome shotgun (WGS) entry which is preliminary data.</text>
</comment>
<dbReference type="Proteomes" id="UP001066276">
    <property type="component" value="Chromosome 7"/>
</dbReference>
<dbReference type="EMBL" id="JANPWB010000011">
    <property type="protein sequence ID" value="KAJ1131166.1"/>
    <property type="molecule type" value="Genomic_DNA"/>
</dbReference>
<feature type="region of interest" description="Disordered" evidence="1">
    <location>
        <begin position="67"/>
        <end position="88"/>
    </location>
</feature>
<organism evidence="2 3">
    <name type="scientific">Pleurodeles waltl</name>
    <name type="common">Iberian ribbed newt</name>
    <dbReference type="NCBI Taxonomy" id="8319"/>
    <lineage>
        <taxon>Eukaryota</taxon>
        <taxon>Metazoa</taxon>
        <taxon>Chordata</taxon>
        <taxon>Craniata</taxon>
        <taxon>Vertebrata</taxon>
        <taxon>Euteleostomi</taxon>
        <taxon>Amphibia</taxon>
        <taxon>Batrachia</taxon>
        <taxon>Caudata</taxon>
        <taxon>Salamandroidea</taxon>
        <taxon>Salamandridae</taxon>
        <taxon>Pleurodelinae</taxon>
        <taxon>Pleurodeles</taxon>
    </lineage>
</organism>
<protein>
    <submittedName>
        <fullName evidence="2">Uncharacterized protein</fullName>
    </submittedName>
</protein>
<evidence type="ECO:0000256" key="1">
    <source>
        <dbReference type="SAM" id="MobiDB-lite"/>
    </source>
</evidence>
<name>A0AAV7PSC0_PLEWA</name>